<feature type="region of interest" description="Disordered" evidence="1">
    <location>
        <begin position="1"/>
        <end position="29"/>
    </location>
</feature>
<organism evidence="2 3">
    <name type="scientific">Thermogutta terrifontis</name>
    <dbReference type="NCBI Taxonomy" id="1331910"/>
    <lineage>
        <taxon>Bacteria</taxon>
        <taxon>Pseudomonadati</taxon>
        <taxon>Planctomycetota</taxon>
        <taxon>Planctomycetia</taxon>
        <taxon>Pirellulales</taxon>
        <taxon>Thermoguttaceae</taxon>
        <taxon>Thermogutta</taxon>
    </lineage>
</organism>
<name>A0A286RLM7_9BACT</name>
<dbReference type="KEGG" id="ttf:THTE_4206"/>
<evidence type="ECO:0000313" key="3">
    <source>
        <dbReference type="Proteomes" id="UP000215086"/>
    </source>
</evidence>
<sequence>MNRHKRILQTGLTNGTRGQRISESTPPKEHRGWRCFAAIPWGLLSVVLLVGCHTPKVSHEAKMGPVYDRPFPLGQVTDAHWETMQTNAEAADFIFYDHEFVGQTADLTPLGRKHLLSVALRLEHVPFPVVVEESPRGENPQLDEARRQTIVNQLVQLGLNREMVEARVVVAPAFTEGLSAIEGEAAYYSTLLDSQYGTGFRGMNRGFSGWRR</sequence>
<dbReference type="Proteomes" id="UP000215086">
    <property type="component" value="Chromosome"/>
</dbReference>
<dbReference type="AlphaFoldDB" id="A0A286RLM7"/>
<protein>
    <submittedName>
        <fullName evidence="2">Uncharacterized protein</fullName>
    </submittedName>
</protein>
<dbReference type="RefSeq" id="WP_095416510.1">
    <property type="nucleotide sequence ID" value="NZ_CP018477.1"/>
</dbReference>
<keyword evidence="3" id="KW-1185">Reference proteome</keyword>
<dbReference type="OrthoDB" id="215020at2"/>
<proteinExistence type="predicted"/>
<gene>
    <name evidence="2" type="ORF">THTE_4206</name>
</gene>
<dbReference type="EMBL" id="CP018477">
    <property type="protein sequence ID" value="ASV76807.1"/>
    <property type="molecule type" value="Genomic_DNA"/>
</dbReference>
<feature type="compositionally biased region" description="Polar residues" evidence="1">
    <location>
        <begin position="10"/>
        <end position="25"/>
    </location>
</feature>
<evidence type="ECO:0000313" key="2">
    <source>
        <dbReference type="EMBL" id="ASV76807.1"/>
    </source>
</evidence>
<accession>A0A286RLM7</accession>
<evidence type="ECO:0000256" key="1">
    <source>
        <dbReference type="SAM" id="MobiDB-lite"/>
    </source>
</evidence>
<reference evidence="2 3" key="1">
    <citation type="journal article" name="Front. Microbiol.">
        <title>Sugar Metabolism of the First Thermophilic Planctomycete Thermogutta terrifontis: Comparative Genomic and Transcriptomic Approaches.</title>
        <authorList>
            <person name="Elcheninov A.G."/>
            <person name="Menzel P."/>
            <person name="Gudbergsdottir S.R."/>
            <person name="Slesarev A.I."/>
            <person name="Kadnikov V.V."/>
            <person name="Krogh A."/>
            <person name="Bonch-Osmolovskaya E.A."/>
            <person name="Peng X."/>
            <person name="Kublanov I.V."/>
        </authorList>
    </citation>
    <scope>NUCLEOTIDE SEQUENCE [LARGE SCALE GENOMIC DNA]</scope>
    <source>
        <strain evidence="2 3">R1</strain>
    </source>
</reference>